<reference evidence="2" key="1">
    <citation type="submission" date="2023-02" db="EMBL/GenBank/DDBJ databases">
        <title>Genome of toxic invasive species Heracleum sosnowskyi carries increased number of genes despite the absence of recent whole-genome duplications.</title>
        <authorList>
            <person name="Schelkunov M."/>
            <person name="Shtratnikova V."/>
            <person name="Makarenko M."/>
            <person name="Klepikova A."/>
            <person name="Omelchenko D."/>
            <person name="Novikova G."/>
            <person name="Obukhova E."/>
            <person name="Bogdanov V."/>
            <person name="Penin A."/>
            <person name="Logacheva M."/>
        </authorList>
    </citation>
    <scope>NUCLEOTIDE SEQUENCE</scope>
    <source>
        <strain evidence="2">Hsosn_3</strain>
        <tissue evidence="2">Leaf</tissue>
    </source>
</reference>
<protein>
    <submittedName>
        <fullName evidence="2">Uncharacterized protein</fullName>
    </submittedName>
</protein>
<feature type="compositionally biased region" description="Polar residues" evidence="1">
    <location>
        <begin position="10"/>
        <end position="20"/>
    </location>
</feature>
<accession>A0AAD8I486</accession>
<evidence type="ECO:0000256" key="1">
    <source>
        <dbReference type="SAM" id="MobiDB-lite"/>
    </source>
</evidence>
<dbReference type="AlphaFoldDB" id="A0AAD8I486"/>
<name>A0AAD8I486_9APIA</name>
<reference evidence="2" key="2">
    <citation type="submission" date="2023-05" db="EMBL/GenBank/DDBJ databases">
        <authorList>
            <person name="Schelkunov M.I."/>
        </authorList>
    </citation>
    <scope>NUCLEOTIDE SEQUENCE</scope>
    <source>
        <strain evidence="2">Hsosn_3</strain>
        <tissue evidence="2">Leaf</tissue>
    </source>
</reference>
<evidence type="ECO:0000313" key="3">
    <source>
        <dbReference type="Proteomes" id="UP001237642"/>
    </source>
</evidence>
<organism evidence="2 3">
    <name type="scientific">Heracleum sosnowskyi</name>
    <dbReference type="NCBI Taxonomy" id="360622"/>
    <lineage>
        <taxon>Eukaryota</taxon>
        <taxon>Viridiplantae</taxon>
        <taxon>Streptophyta</taxon>
        <taxon>Embryophyta</taxon>
        <taxon>Tracheophyta</taxon>
        <taxon>Spermatophyta</taxon>
        <taxon>Magnoliopsida</taxon>
        <taxon>eudicotyledons</taxon>
        <taxon>Gunneridae</taxon>
        <taxon>Pentapetalae</taxon>
        <taxon>asterids</taxon>
        <taxon>campanulids</taxon>
        <taxon>Apiales</taxon>
        <taxon>Apiaceae</taxon>
        <taxon>Apioideae</taxon>
        <taxon>apioid superclade</taxon>
        <taxon>Tordylieae</taxon>
        <taxon>Tordyliinae</taxon>
        <taxon>Heracleum</taxon>
    </lineage>
</organism>
<evidence type="ECO:0000313" key="2">
    <source>
        <dbReference type="EMBL" id="KAK1377772.1"/>
    </source>
</evidence>
<feature type="region of interest" description="Disordered" evidence="1">
    <location>
        <begin position="1"/>
        <end position="22"/>
    </location>
</feature>
<comment type="caution">
    <text evidence="2">The sequence shown here is derived from an EMBL/GenBank/DDBJ whole genome shotgun (WGS) entry which is preliminary data.</text>
</comment>
<dbReference type="EMBL" id="JAUIZM010000006">
    <property type="protein sequence ID" value="KAK1377772.1"/>
    <property type="molecule type" value="Genomic_DNA"/>
</dbReference>
<sequence>MAQPLMKNSGDMTEMSNQSKNVHDTRISDAVMDNGENYGSEIRDLVLRNDKGGKGVIIGETVGKISNLNSSAGLVIFENKRRRTEDEFLLGQSDSNMGHNKLLMDTNMETVNKEGNYVMDHDLGRTEEILEEENRKEKVEQVKVELGFGGSFVVEASGHSGGLAMLWKNQDDGTLLSYSKNHVDMEIHLEGNQMFRLTSFLWRT</sequence>
<gene>
    <name evidence="2" type="ORF">POM88_024516</name>
</gene>
<proteinExistence type="predicted"/>
<keyword evidence="3" id="KW-1185">Reference proteome</keyword>
<dbReference type="Proteomes" id="UP001237642">
    <property type="component" value="Unassembled WGS sequence"/>
</dbReference>